<evidence type="ECO:0000256" key="7">
    <source>
        <dbReference type="ARBA" id="ARBA00023049"/>
    </source>
</evidence>
<dbReference type="RefSeq" id="XP_018986556.1">
    <property type="nucleotide sequence ID" value="XM_019131637.1"/>
</dbReference>
<feature type="binding site" evidence="9">
    <location>
        <position position="334"/>
    </location>
    <ligand>
        <name>Zn(2+)</name>
        <dbReference type="ChEBI" id="CHEBI:29105"/>
        <note>catalytic</note>
    </ligand>
</feature>
<feature type="active site" description="Proton acceptor" evidence="8">
    <location>
        <position position="331"/>
    </location>
</feature>
<dbReference type="EC" id="3.4.11.-" evidence="11"/>
<dbReference type="InterPro" id="IPR042097">
    <property type="entry name" value="Aminopeptidase_N-like_N_sf"/>
</dbReference>
<comment type="similarity">
    <text evidence="1 11">Belongs to the peptidase M1 family.</text>
</comment>
<keyword evidence="5 11" id="KW-0378">Hydrolase</keyword>
<keyword evidence="3 11" id="KW-0645">Protease</keyword>
<dbReference type="GO" id="GO:0016020">
    <property type="term" value="C:membrane"/>
    <property type="evidence" value="ECO:0007669"/>
    <property type="project" value="TreeGrafter"/>
</dbReference>
<protein>
    <recommendedName>
        <fullName evidence="11">Aminopeptidase</fullName>
        <ecNumber evidence="11">3.4.11.-</ecNumber>
    </recommendedName>
</protein>
<dbReference type="STRING" id="984486.A0A1E3QU47"/>
<dbReference type="GO" id="GO:0008270">
    <property type="term" value="F:zinc ion binding"/>
    <property type="evidence" value="ECO:0007669"/>
    <property type="project" value="UniProtKB-UniRule"/>
</dbReference>
<dbReference type="CDD" id="cd09601">
    <property type="entry name" value="M1_APN-Q_like"/>
    <property type="match status" value="1"/>
</dbReference>
<gene>
    <name evidence="15" type="ORF">BABINDRAFT_33484</name>
</gene>
<dbReference type="Pfam" id="PF01433">
    <property type="entry name" value="Peptidase_M1"/>
    <property type="match status" value="1"/>
</dbReference>
<evidence type="ECO:0000259" key="14">
    <source>
        <dbReference type="Pfam" id="PF17900"/>
    </source>
</evidence>
<dbReference type="FunFam" id="2.60.40.1730:FF:000002">
    <property type="entry name" value="Aminopeptidase"/>
    <property type="match status" value="1"/>
</dbReference>
<evidence type="ECO:0000256" key="1">
    <source>
        <dbReference type="ARBA" id="ARBA00010136"/>
    </source>
</evidence>
<dbReference type="Gene3D" id="2.60.40.1910">
    <property type="match status" value="1"/>
</dbReference>
<organism evidence="15 16">
    <name type="scientific">Babjeviella inositovora NRRL Y-12698</name>
    <dbReference type="NCBI Taxonomy" id="984486"/>
    <lineage>
        <taxon>Eukaryota</taxon>
        <taxon>Fungi</taxon>
        <taxon>Dikarya</taxon>
        <taxon>Ascomycota</taxon>
        <taxon>Saccharomycotina</taxon>
        <taxon>Pichiomycetes</taxon>
        <taxon>Serinales incertae sedis</taxon>
        <taxon>Babjeviella</taxon>
    </lineage>
</organism>
<dbReference type="InterPro" id="IPR034016">
    <property type="entry name" value="M1_APN-typ"/>
</dbReference>
<dbReference type="GO" id="GO:0042277">
    <property type="term" value="F:peptide binding"/>
    <property type="evidence" value="ECO:0007669"/>
    <property type="project" value="TreeGrafter"/>
</dbReference>
<dbReference type="SUPFAM" id="SSF55486">
    <property type="entry name" value="Metalloproteases ('zincins'), catalytic domain"/>
    <property type="match status" value="1"/>
</dbReference>
<dbReference type="AlphaFoldDB" id="A0A1E3QU47"/>
<dbReference type="Pfam" id="PF11838">
    <property type="entry name" value="ERAP1_C"/>
    <property type="match status" value="1"/>
</dbReference>
<keyword evidence="2 11" id="KW-0031">Aminopeptidase</keyword>
<feature type="domain" description="Peptidase M1 membrane alanine aminopeptidase" evidence="12">
    <location>
        <begin position="258"/>
        <end position="475"/>
    </location>
</feature>
<feature type="binding site" evidence="9">
    <location>
        <position position="330"/>
    </location>
    <ligand>
        <name>Zn(2+)</name>
        <dbReference type="ChEBI" id="CHEBI:29105"/>
        <note>catalytic</note>
    </ligand>
</feature>
<dbReference type="GO" id="GO:0006508">
    <property type="term" value="P:proteolysis"/>
    <property type="evidence" value="ECO:0007669"/>
    <property type="project" value="UniProtKB-KW"/>
</dbReference>
<evidence type="ECO:0000256" key="11">
    <source>
        <dbReference type="RuleBase" id="RU364040"/>
    </source>
</evidence>
<name>A0A1E3QU47_9ASCO</name>
<dbReference type="Pfam" id="PF17900">
    <property type="entry name" value="Peptidase_M1_N"/>
    <property type="match status" value="1"/>
</dbReference>
<feature type="domain" description="ERAP1-like C-terminal" evidence="13">
    <location>
        <begin position="546"/>
        <end position="858"/>
    </location>
</feature>
<dbReference type="Gene3D" id="1.10.390.10">
    <property type="entry name" value="Neutral Protease Domain 2"/>
    <property type="match status" value="1"/>
</dbReference>
<feature type="binding site" evidence="9">
    <location>
        <position position="353"/>
    </location>
    <ligand>
        <name>Zn(2+)</name>
        <dbReference type="ChEBI" id="CHEBI:29105"/>
        <note>catalytic</note>
    </ligand>
</feature>
<evidence type="ECO:0000313" key="15">
    <source>
        <dbReference type="EMBL" id="ODQ81228.1"/>
    </source>
</evidence>
<dbReference type="Proteomes" id="UP000094336">
    <property type="component" value="Unassembled WGS sequence"/>
</dbReference>
<evidence type="ECO:0000313" key="16">
    <source>
        <dbReference type="Proteomes" id="UP000094336"/>
    </source>
</evidence>
<evidence type="ECO:0000256" key="5">
    <source>
        <dbReference type="ARBA" id="ARBA00022801"/>
    </source>
</evidence>
<dbReference type="InterPro" id="IPR001930">
    <property type="entry name" value="Peptidase_M1"/>
</dbReference>
<dbReference type="InterPro" id="IPR050344">
    <property type="entry name" value="Peptidase_M1_aminopeptidases"/>
</dbReference>
<accession>A0A1E3QU47</accession>
<dbReference type="GeneID" id="30149490"/>
<dbReference type="SUPFAM" id="SSF63737">
    <property type="entry name" value="Leukotriene A4 hydrolase N-terminal domain"/>
    <property type="match status" value="1"/>
</dbReference>
<evidence type="ECO:0000256" key="4">
    <source>
        <dbReference type="ARBA" id="ARBA00022723"/>
    </source>
</evidence>
<evidence type="ECO:0000256" key="3">
    <source>
        <dbReference type="ARBA" id="ARBA00022670"/>
    </source>
</evidence>
<dbReference type="InterPro" id="IPR027268">
    <property type="entry name" value="Peptidase_M4/M1_CTD_sf"/>
</dbReference>
<feature type="domain" description="Aminopeptidase N-like N-terminal" evidence="14">
    <location>
        <begin position="18"/>
        <end position="218"/>
    </location>
</feature>
<dbReference type="EMBL" id="KV454428">
    <property type="protein sequence ID" value="ODQ81228.1"/>
    <property type="molecule type" value="Genomic_DNA"/>
</dbReference>
<keyword evidence="7 11" id="KW-0482">Metalloprotease</keyword>
<dbReference type="Gene3D" id="1.25.50.20">
    <property type="match status" value="1"/>
</dbReference>
<dbReference type="InterPro" id="IPR045357">
    <property type="entry name" value="Aminopeptidase_N-like_N"/>
</dbReference>
<evidence type="ECO:0000256" key="2">
    <source>
        <dbReference type="ARBA" id="ARBA00022438"/>
    </source>
</evidence>
<keyword evidence="16" id="KW-1185">Reference proteome</keyword>
<dbReference type="GO" id="GO:0070006">
    <property type="term" value="F:metalloaminopeptidase activity"/>
    <property type="evidence" value="ECO:0007669"/>
    <property type="project" value="TreeGrafter"/>
</dbReference>
<reference evidence="16" key="1">
    <citation type="submission" date="2016-05" db="EMBL/GenBank/DDBJ databases">
        <title>Comparative genomics of biotechnologically important yeasts.</title>
        <authorList>
            <consortium name="DOE Joint Genome Institute"/>
            <person name="Riley R."/>
            <person name="Haridas S."/>
            <person name="Wolfe K.H."/>
            <person name="Lopes M.R."/>
            <person name="Hittinger C.T."/>
            <person name="Goker M."/>
            <person name="Salamov A."/>
            <person name="Wisecaver J."/>
            <person name="Long T.M."/>
            <person name="Aerts A.L."/>
            <person name="Barry K."/>
            <person name="Choi C."/>
            <person name="Clum A."/>
            <person name="Coughlan A.Y."/>
            <person name="Deshpande S."/>
            <person name="Douglass A.P."/>
            <person name="Hanson S.J."/>
            <person name="Klenk H.-P."/>
            <person name="Labutti K."/>
            <person name="Lapidus A."/>
            <person name="Lindquist E."/>
            <person name="Lipzen A."/>
            <person name="Meier-Kolthoff J.P."/>
            <person name="Ohm R.A."/>
            <person name="Otillar R.P."/>
            <person name="Pangilinan J."/>
            <person name="Peng Y."/>
            <person name="Rokas A."/>
            <person name="Rosa C.A."/>
            <person name="Scheuner C."/>
            <person name="Sibirny A.A."/>
            <person name="Slot J.C."/>
            <person name="Stielow J.B."/>
            <person name="Sun H."/>
            <person name="Kurtzman C.P."/>
            <person name="Blackwell M."/>
            <person name="Grigoriev I.V."/>
            <person name="Jeffries T.W."/>
        </authorList>
    </citation>
    <scope>NUCLEOTIDE SEQUENCE [LARGE SCALE GENOMIC DNA]</scope>
    <source>
        <strain evidence="16">NRRL Y-12698</strain>
    </source>
</reference>
<evidence type="ECO:0000256" key="8">
    <source>
        <dbReference type="PIRSR" id="PIRSR634016-1"/>
    </source>
</evidence>
<dbReference type="GO" id="GO:0005737">
    <property type="term" value="C:cytoplasm"/>
    <property type="evidence" value="ECO:0007669"/>
    <property type="project" value="TreeGrafter"/>
</dbReference>
<dbReference type="Gene3D" id="2.60.40.1730">
    <property type="entry name" value="tricorn interacting facor f3 domain"/>
    <property type="match status" value="1"/>
</dbReference>
<dbReference type="PANTHER" id="PTHR11533">
    <property type="entry name" value="PROTEASE M1 ZINC METALLOPROTEASE"/>
    <property type="match status" value="1"/>
</dbReference>
<proteinExistence type="inferred from homology"/>
<keyword evidence="4 9" id="KW-0479">Metal-binding</keyword>
<evidence type="ECO:0000256" key="6">
    <source>
        <dbReference type="ARBA" id="ARBA00022833"/>
    </source>
</evidence>
<evidence type="ECO:0000256" key="10">
    <source>
        <dbReference type="PIRSR" id="PIRSR634016-4"/>
    </source>
</evidence>
<feature type="site" description="Transition state stabilizer" evidence="10">
    <location>
        <position position="416"/>
    </location>
</feature>
<evidence type="ECO:0000256" key="9">
    <source>
        <dbReference type="PIRSR" id="PIRSR634016-3"/>
    </source>
</evidence>
<keyword evidence="6 9" id="KW-0862">Zinc</keyword>
<dbReference type="OrthoDB" id="10031169at2759"/>
<sequence>MCSSQVEKQVEVLPKNLKPSNYDIQIFDIDAVANTFSGRVAITMEILQNTSEVVLNVRDLEVASAKVQLTVTKTEQEIPVVEITSDKKQETVTLKLAEPLKAAPSASLVVTLNYTGLIQTNMAGFYRSRYTNAEGQDAVMLSTQFEATDARRAFPCFDEPNLKATFDVAIVLRADWTVLSNMPELESRTLDSGKKGPGADQELKLVRFETTPIVSTYLVAWAMGDFECIETTTAELYNGKPLPVRVFTTKGIVEQGRFALEMTAKTLDFFSQKFEIPYALPKVDLIAVHEFSHGAMENWGLITFRSTAILYDPAKSDPKYQKNVAYVVAHELAHQWFGNLVTMNWWDELWLNEGFATYAGFMAVDNFYPDWKVFDAYVSESLQSALNLDALRGSHPIEVPVYSALDIDQVFDAISYLKGSSTIRMLATTIGVDTFFRGVAKYLNRHKYSNATTANLWAAVGEVSGVDVAQIMESWIQKIGFPVLSVSETEDHKLKITQDRFLLSGDVKPEENETKWWIPLNIASDDTDVVKALEAKELVIDKPANFIKLNKDSVGVYRVSYTPELFSNITANIETLNAKDKVGLIADAASCAKAGLSATSTLLKLAKALSGESEFVVWSELINRVGEITSTWYQQPEPVQKALNKFARELYGPASAKIGYEVAETDGFLTLQLRAKLMLAAGLAGVPEVVAFARKTFDSYARGEKIHPSLRIAVFSTVLAADTVTAADFDLVLKEVLTPSSLDGREIALQSLGCTNTAVLGNKAVTLLSDVPTMDAHYLSVSLAANTDARHLLWDYFAANYDALYKAMSTNMVVLDRFVKVSLGSFADIKEEEKIRAFFEGKDTNGFQRSLSQILNKISGNAIWVNKDAGDVEAWLKAEHYL</sequence>
<comment type="cofactor">
    <cofactor evidence="9 11">
        <name>Zn(2+)</name>
        <dbReference type="ChEBI" id="CHEBI:29105"/>
    </cofactor>
    <text evidence="9 11">Binds 1 zinc ion per subunit.</text>
</comment>
<evidence type="ECO:0000259" key="13">
    <source>
        <dbReference type="Pfam" id="PF11838"/>
    </source>
</evidence>
<evidence type="ECO:0000259" key="12">
    <source>
        <dbReference type="Pfam" id="PF01433"/>
    </source>
</evidence>
<dbReference type="GO" id="GO:0043171">
    <property type="term" value="P:peptide catabolic process"/>
    <property type="evidence" value="ECO:0007669"/>
    <property type="project" value="TreeGrafter"/>
</dbReference>
<dbReference type="InterPro" id="IPR014782">
    <property type="entry name" value="Peptidase_M1_dom"/>
</dbReference>
<dbReference type="FunFam" id="1.10.390.10:FF:000001">
    <property type="entry name" value="Aminopeptidase"/>
    <property type="match status" value="1"/>
</dbReference>
<dbReference type="PANTHER" id="PTHR11533:SF171">
    <property type="entry name" value="AMINOPEPTIDASE"/>
    <property type="match status" value="1"/>
</dbReference>
<dbReference type="InterPro" id="IPR024571">
    <property type="entry name" value="ERAP1-like_C_dom"/>
</dbReference>
<dbReference type="PRINTS" id="PR00756">
    <property type="entry name" value="ALADIPTASE"/>
</dbReference>